<organism evidence="1 2">
    <name type="scientific">Fistulina hepatica ATCC 64428</name>
    <dbReference type="NCBI Taxonomy" id="1128425"/>
    <lineage>
        <taxon>Eukaryota</taxon>
        <taxon>Fungi</taxon>
        <taxon>Dikarya</taxon>
        <taxon>Basidiomycota</taxon>
        <taxon>Agaricomycotina</taxon>
        <taxon>Agaricomycetes</taxon>
        <taxon>Agaricomycetidae</taxon>
        <taxon>Agaricales</taxon>
        <taxon>Fistulinaceae</taxon>
        <taxon>Fistulina</taxon>
    </lineage>
</organism>
<dbReference type="EMBL" id="KN881646">
    <property type="protein sequence ID" value="KIY51949.1"/>
    <property type="molecule type" value="Genomic_DNA"/>
</dbReference>
<dbReference type="InterPro" id="IPR032710">
    <property type="entry name" value="NTF2-like_dom_sf"/>
</dbReference>
<evidence type="ECO:0008006" key="3">
    <source>
        <dbReference type="Google" id="ProtNLM"/>
    </source>
</evidence>
<dbReference type="Gene3D" id="3.10.450.50">
    <property type="match status" value="1"/>
</dbReference>
<dbReference type="OrthoDB" id="3352776at2759"/>
<keyword evidence="2" id="KW-1185">Reference proteome</keyword>
<evidence type="ECO:0000313" key="2">
    <source>
        <dbReference type="Proteomes" id="UP000054144"/>
    </source>
</evidence>
<dbReference type="AlphaFoldDB" id="A0A0D7AJK8"/>
<reference evidence="1 2" key="1">
    <citation type="journal article" date="2015" name="Fungal Genet. Biol.">
        <title>Evolution of novel wood decay mechanisms in Agaricales revealed by the genome sequences of Fistulina hepatica and Cylindrobasidium torrendii.</title>
        <authorList>
            <person name="Floudas D."/>
            <person name="Held B.W."/>
            <person name="Riley R."/>
            <person name="Nagy L.G."/>
            <person name="Koehler G."/>
            <person name="Ransdell A.S."/>
            <person name="Younus H."/>
            <person name="Chow J."/>
            <person name="Chiniquy J."/>
            <person name="Lipzen A."/>
            <person name="Tritt A."/>
            <person name="Sun H."/>
            <person name="Haridas S."/>
            <person name="LaButti K."/>
            <person name="Ohm R.A."/>
            <person name="Kues U."/>
            <person name="Blanchette R.A."/>
            <person name="Grigoriev I.V."/>
            <person name="Minto R.E."/>
            <person name="Hibbett D.S."/>
        </authorList>
    </citation>
    <scope>NUCLEOTIDE SEQUENCE [LARGE SCALE GENOMIC DNA]</scope>
    <source>
        <strain evidence="1 2">ATCC 64428</strain>
    </source>
</reference>
<name>A0A0D7AJK8_9AGAR</name>
<gene>
    <name evidence="1" type="ORF">FISHEDRAFT_36078</name>
</gene>
<dbReference type="SUPFAM" id="SSF54427">
    <property type="entry name" value="NTF2-like"/>
    <property type="match status" value="1"/>
</dbReference>
<proteinExistence type="predicted"/>
<protein>
    <recommendedName>
        <fullName evidence="3">SnoaL-like domain-containing protein</fullName>
    </recommendedName>
</protein>
<dbReference type="Proteomes" id="UP000054144">
    <property type="component" value="Unassembled WGS sequence"/>
</dbReference>
<evidence type="ECO:0000313" key="1">
    <source>
        <dbReference type="EMBL" id="KIY51949.1"/>
    </source>
</evidence>
<sequence>MPSPADLLKAAEEFCTSFASGAPIDDVLSHFSTLHEPSAFEHGEPALAPFLGREFTGRVHVREYFELLAELLSYEKMSFTNFIVDSDVHGVACRGSATFTWKATGQTWDESFAYMLKFDEACKVVDYQVWADSGAAYLARIGKLDEVRNGGNQVQE</sequence>
<accession>A0A0D7AJK8</accession>